<accession>A0A812JBL2</accession>
<keyword evidence="2" id="KW-1185">Reference proteome</keyword>
<dbReference type="AlphaFoldDB" id="A0A812JBL2"/>
<sequence length="126" mass="13755">AYMQFYDAFAHYFSSGGGKDAESADVETEPEDVVEVREFMSADCDGPPARLWHVALSPSGHAQCLALRPQMQRPGQSGREGESTAPMMYGRVSCDMLRHAEGGFVDLCSDDECSEPGCQRFGIVPE</sequence>
<organism evidence="1 2">
    <name type="scientific">Symbiodinium pilosum</name>
    <name type="common">Dinoflagellate</name>
    <dbReference type="NCBI Taxonomy" id="2952"/>
    <lineage>
        <taxon>Eukaryota</taxon>
        <taxon>Sar</taxon>
        <taxon>Alveolata</taxon>
        <taxon>Dinophyceae</taxon>
        <taxon>Suessiales</taxon>
        <taxon>Symbiodiniaceae</taxon>
        <taxon>Symbiodinium</taxon>
    </lineage>
</organism>
<dbReference type="OrthoDB" id="411687at2759"/>
<feature type="non-terminal residue" evidence="1">
    <location>
        <position position="1"/>
    </location>
</feature>
<evidence type="ECO:0000313" key="1">
    <source>
        <dbReference type="EMBL" id="CAE7197096.1"/>
    </source>
</evidence>
<proteinExistence type="predicted"/>
<name>A0A812JBL2_SYMPI</name>
<feature type="non-terminal residue" evidence="1">
    <location>
        <position position="126"/>
    </location>
</feature>
<dbReference type="EMBL" id="CAJNIZ010001671">
    <property type="protein sequence ID" value="CAE7197096.1"/>
    <property type="molecule type" value="Genomic_DNA"/>
</dbReference>
<comment type="caution">
    <text evidence="1">The sequence shown here is derived from an EMBL/GenBank/DDBJ whole genome shotgun (WGS) entry which is preliminary data.</text>
</comment>
<gene>
    <name evidence="1" type="ORF">SPIL2461_LOCUS1674</name>
</gene>
<evidence type="ECO:0000313" key="2">
    <source>
        <dbReference type="Proteomes" id="UP000649617"/>
    </source>
</evidence>
<dbReference type="Proteomes" id="UP000649617">
    <property type="component" value="Unassembled WGS sequence"/>
</dbReference>
<protein>
    <submittedName>
        <fullName evidence="1">Uncharacterized protein</fullName>
    </submittedName>
</protein>
<reference evidence="1" key="1">
    <citation type="submission" date="2021-02" db="EMBL/GenBank/DDBJ databases">
        <authorList>
            <person name="Dougan E. K."/>
            <person name="Rhodes N."/>
            <person name="Thang M."/>
            <person name="Chan C."/>
        </authorList>
    </citation>
    <scope>NUCLEOTIDE SEQUENCE</scope>
</reference>